<dbReference type="InterPro" id="IPR006461">
    <property type="entry name" value="PLAC_motif_containing"/>
</dbReference>
<proteinExistence type="predicted"/>
<sequence>MCPQNTGAATNSSPQPVPYPPFQPHINNPPPPLQPQHHQQPPVIIVNPPTSLTPAVWTSGLLECFNDPSSCLLTLCCPCVAVGQIAEIVSRGRTGCLCAGTICLLTESVGLSCFYTCNNRIKLRAHFSLPGHQCGDFCIHCCCTPCALCQEYRELKQRGIDPSQGWEFNKHKLPVNNNNPPQVQMMT</sequence>
<feature type="region of interest" description="Disordered" evidence="1">
    <location>
        <begin position="1"/>
        <end position="41"/>
    </location>
</feature>
<organism evidence="2 3">
    <name type="scientific">Trapa natans</name>
    <name type="common">Water chestnut</name>
    <dbReference type="NCBI Taxonomy" id="22666"/>
    <lineage>
        <taxon>Eukaryota</taxon>
        <taxon>Viridiplantae</taxon>
        <taxon>Streptophyta</taxon>
        <taxon>Embryophyta</taxon>
        <taxon>Tracheophyta</taxon>
        <taxon>Spermatophyta</taxon>
        <taxon>Magnoliopsida</taxon>
        <taxon>eudicotyledons</taxon>
        <taxon>Gunneridae</taxon>
        <taxon>Pentapetalae</taxon>
        <taxon>rosids</taxon>
        <taxon>malvids</taxon>
        <taxon>Myrtales</taxon>
        <taxon>Lythraceae</taxon>
        <taxon>Trapa</taxon>
    </lineage>
</organism>
<dbReference type="EMBL" id="JAXQNO010000004">
    <property type="protein sequence ID" value="KAK4799608.1"/>
    <property type="molecule type" value="Genomic_DNA"/>
</dbReference>
<comment type="caution">
    <text evidence="2">The sequence shown here is derived from an EMBL/GenBank/DDBJ whole genome shotgun (WGS) entry which is preliminary data.</text>
</comment>
<dbReference type="Proteomes" id="UP001346149">
    <property type="component" value="Unassembled WGS sequence"/>
</dbReference>
<protein>
    <submittedName>
        <fullName evidence="2">Uncharacterized protein</fullName>
    </submittedName>
</protein>
<feature type="compositionally biased region" description="Polar residues" evidence="1">
    <location>
        <begin position="1"/>
        <end position="13"/>
    </location>
</feature>
<evidence type="ECO:0000256" key="1">
    <source>
        <dbReference type="SAM" id="MobiDB-lite"/>
    </source>
</evidence>
<reference evidence="2 3" key="1">
    <citation type="journal article" date="2023" name="Hortic Res">
        <title>Pangenome of water caltrop reveals structural variations and asymmetric subgenome divergence after allopolyploidization.</title>
        <authorList>
            <person name="Zhang X."/>
            <person name="Chen Y."/>
            <person name="Wang L."/>
            <person name="Yuan Y."/>
            <person name="Fang M."/>
            <person name="Shi L."/>
            <person name="Lu R."/>
            <person name="Comes H.P."/>
            <person name="Ma Y."/>
            <person name="Chen Y."/>
            <person name="Huang G."/>
            <person name="Zhou Y."/>
            <person name="Zheng Z."/>
            <person name="Qiu Y."/>
        </authorList>
    </citation>
    <scope>NUCLEOTIDE SEQUENCE [LARGE SCALE GENOMIC DNA]</scope>
    <source>
        <strain evidence="2">F231</strain>
    </source>
</reference>
<feature type="compositionally biased region" description="Pro residues" evidence="1">
    <location>
        <begin position="15"/>
        <end position="34"/>
    </location>
</feature>
<dbReference type="PANTHER" id="PTHR15907">
    <property type="entry name" value="DUF614 FAMILY PROTEIN-RELATED"/>
    <property type="match status" value="1"/>
</dbReference>
<keyword evidence="3" id="KW-1185">Reference proteome</keyword>
<dbReference type="Pfam" id="PF04749">
    <property type="entry name" value="PLAC8"/>
    <property type="match status" value="1"/>
</dbReference>
<dbReference type="NCBIfam" id="TIGR01571">
    <property type="entry name" value="A_thal_Cys_rich"/>
    <property type="match status" value="1"/>
</dbReference>
<evidence type="ECO:0000313" key="3">
    <source>
        <dbReference type="Proteomes" id="UP001346149"/>
    </source>
</evidence>
<evidence type="ECO:0000313" key="2">
    <source>
        <dbReference type="EMBL" id="KAK4799608.1"/>
    </source>
</evidence>
<accession>A0AAN7RKA2</accession>
<dbReference type="AlphaFoldDB" id="A0AAN7RKA2"/>
<name>A0AAN7RKA2_TRANT</name>
<gene>
    <name evidence="2" type="ORF">SAY86_024973</name>
</gene>